<sequence length="538" mass="55424">MADILCASAAELTAALGVAKAGDRILLQEGNYSNVQLKNLVFGSAVTITSADPGQPATLTGLTVSNSQGLVISNLHLDFSAPWTVWNAQVLSSKDITLANLSIHGSLNGTPADDQSGILIRSSSGVRVTGSEFQQLDHGISLTDSSDVRVDNNRMHDLRADGIVAVGTSRVQIVGNSFTDFYPVSGDHPDAIQFLTRGATARATDIVVSGNLITRGSGGVIQGVFITDQIGLGYDRVTVTDNVVIGGMYNGIMVTKTNGLVVGGNLVVGYSDMTSWIRINDSTNAQVTDNQAMTFNLQGTTNLTQSGNSIVAALQDNGANALAHWIKGGDGDDHLSARIDGGSRIEGGAGNDIITGREFADFLRGGDGNDSILGGGGGDDINGNTGDDTINGGAGEDWVSGGQNNDLLLGGAGNDLVLGNIGNDTIYGDSGNDTLRGGQHNDIIFGGDGNDWISGDLGDDTITGGAGADTFHIFAQSGLDLVTDFTRAEGDRVFIGDGSRYSVTQVGADVVIDLVGGARMVLANVQLSSLSEGWIVSA</sequence>
<proteinExistence type="predicted"/>
<dbReference type="GO" id="GO:0005576">
    <property type="term" value="C:extracellular region"/>
    <property type="evidence" value="ECO:0007669"/>
    <property type="project" value="UniProtKB-SubCell"/>
</dbReference>
<dbReference type="PROSITE" id="PS00330">
    <property type="entry name" value="HEMOLYSIN_CALCIUM"/>
    <property type="match status" value="1"/>
</dbReference>
<feature type="domain" description="Right handed beta helix" evidence="4">
    <location>
        <begin position="92"/>
        <end position="265"/>
    </location>
</feature>
<dbReference type="Pfam" id="PF00353">
    <property type="entry name" value="HemolysinCabind"/>
    <property type="match status" value="3"/>
</dbReference>
<dbReference type="Proteomes" id="UP000530564">
    <property type="component" value="Unassembled WGS sequence"/>
</dbReference>
<evidence type="ECO:0000256" key="3">
    <source>
        <dbReference type="ARBA" id="ARBA00022525"/>
    </source>
</evidence>
<dbReference type="RefSeq" id="WP_183773700.1">
    <property type="nucleotide sequence ID" value="NZ_JACIDK010000003.1"/>
</dbReference>
<dbReference type="InterPro" id="IPR018511">
    <property type="entry name" value="Hemolysin-typ_Ca-bd_CS"/>
</dbReference>
<comment type="subcellular location">
    <subcellularLocation>
        <location evidence="2">Secreted</location>
    </subcellularLocation>
</comment>
<evidence type="ECO:0000259" key="4">
    <source>
        <dbReference type="Pfam" id="PF13229"/>
    </source>
</evidence>
<dbReference type="InterPro" id="IPR050557">
    <property type="entry name" value="RTX_toxin/Mannuronan_C5-epim"/>
</dbReference>
<dbReference type="SUPFAM" id="SSF51120">
    <property type="entry name" value="beta-Roll"/>
    <property type="match status" value="2"/>
</dbReference>
<evidence type="ECO:0000256" key="1">
    <source>
        <dbReference type="ARBA" id="ARBA00002822"/>
    </source>
</evidence>
<gene>
    <name evidence="5" type="ORF">GGQ61_002792</name>
</gene>
<dbReference type="InterPro" id="IPR039448">
    <property type="entry name" value="Beta_helix"/>
</dbReference>
<dbReference type="PANTHER" id="PTHR38340:SF1">
    <property type="entry name" value="S-LAYER PROTEIN"/>
    <property type="match status" value="1"/>
</dbReference>
<dbReference type="InterPro" id="IPR001343">
    <property type="entry name" value="Hemolysn_Ca-bd"/>
</dbReference>
<keyword evidence="3" id="KW-0964">Secreted</keyword>
<dbReference type="SMART" id="SM00710">
    <property type="entry name" value="PbH1"/>
    <property type="match status" value="6"/>
</dbReference>
<dbReference type="GO" id="GO:0005509">
    <property type="term" value="F:calcium ion binding"/>
    <property type="evidence" value="ECO:0007669"/>
    <property type="project" value="InterPro"/>
</dbReference>
<protein>
    <submittedName>
        <fullName evidence="5">Parallel beta-helix repeat protein</fullName>
    </submittedName>
</protein>
<comment type="caution">
    <text evidence="5">The sequence shown here is derived from an EMBL/GenBank/DDBJ whole genome shotgun (WGS) entry which is preliminary data.</text>
</comment>
<organism evidence="5 6">
    <name type="scientific">Phenylobacterium haematophilum</name>
    <dbReference type="NCBI Taxonomy" id="98513"/>
    <lineage>
        <taxon>Bacteria</taxon>
        <taxon>Pseudomonadati</taxon>
        <taxon>Pseudomonadota</taxon>
        <taxon>Alphaproteobacteria</taxon>
        <taxon>Caulobacterales</taxon>
        <taxon>Caulobacteraceae</taxon>
        <taxon>Phenylobacterium</taxon>
    </lineage>
</organism>
<dbReference type="Gene3D" id="2.160.20.10">
    <property type="entry name" value="Single-stranded right-handed beta-helix, Pectin lyase-like"/>
    <property type="match status" value="1"/>
</dbReference>
<dbReference type="InterPro" id="IPR011050">
    <property type="entry name" value="Pectin_lyase_fold/virulence"/>
</dbReference>
<accession>A0A840A187</accession>
<dbReference type="AlphaFoldDB" id="A0A840A187"/>
<dbReference type="InterPro" id="IPR012334">
    <property type="entry name" value="Pectin_lyas_fold"/>
</dbReference>
<dbReference type="Pfam" id="PF13229">
    <property type="entry name" value="Beta_helix"/>
    <property type="match status" value="1"/>
</dbReference>
<comment type="function">
    <text evidence="1">Converts beta-D-mannuronic acid (M) to alpha-L-guluronic acid (G), producing a polymer with gel-forming capacity, required for the formation of the cyst coat.</text>
</comment>
<dbReference type="PRINTS" id="PR00313">
    <property type="entry name" value="CABNDNGRPT"/>
</dbReference>
<keyword evidence="6" id="KW-1185">Reference proteome</keyword>
<reference evidence="5 6" key="1">
    <citation type="submission" date="2020-08" db="EMBL/GenBank/DDBJ databases">
        <title>Genomic Encyclopedia of Type Strains, Phase IV (KMG-IV): sequencing the most valuable type-strain genomes for metagenomic binning, comparative biology and taxonomic classification.</title>
        <authorList>
            <person name="Goeker M."/>
        </authorList>
    </citation>
    <scope>NUCLEOTIDE SEQUENCE [LARGE SCALE GENOMIC DNA]</scope>
    <source>
        <strain evidence="5 6">DSM 21793</strain>
    </source>
</reference>
<evidence type="ECO:0000256" key="2">
    <source>
        <dbReference type="ARBA" id="ARBA00004613"/>
    </source>
</evidence>
<dbReference type="PANTHER" id="PTHR38340">
    <property type="entry name" value="S-LAYER PROTEIN"/>
    <property type="match status" value="1"/>
</dbReference>
<name>A0A840A187_9CAUL</name>
<dbReference type="EMBL" id="JACIDK010000003">
    <property type="protein sequence ID" value="MBB3892064.1"/>
    <property type="molecule type" value="Genomic_DNA"/>
</dbReference>
<dbReference type="InterPro" id="IPR011049">
    <property type="entry name" value="Serralysin-like_metalloprot_C"/>
</dbReference>
<evidence type="ECO:0000313" key="5">
    <source>
        <dbReference type="EMBL" id="MBB3892064.1"/>
    </source>
</evidence>
<dbReference type="Gene3D" id="2.150.10.10">
    <property type="entry name" value="Serralysin-like metalloprotease, C-terminal"/>
    <property type="match status" value="2"/>
</dbReference>
<dbReference type="InterPro" id="IPR006626">
    <property type="entry name" value="PbH1"/>
</dbReference>
<dbReference type="SUPFAM" id="SSF51126">
    <property type="entry name" value="Pectin lyase-like"/>
    <property type="match status" value="1"/>
</dbReference>
<evidence type="ECO:0000313" key="6">
    <source>
        <dbReference type="Proteomes" id="UP000530564"/>
    </source>
</evidence>